<reference evidence="2" key="1">
    <citation type="submission" date="2016-06" db="EMBL/GenBank/DDBJ databases">
        <authorList>
            <person name="Varghese N."/>
            <person name="Submissions Spin"/>
        </authorList>
    </citation>
    <scope>NUCLEOTIDE SEQUENCE [LARGE SCALE GENOMIC DNA]</scope>
    <source>
        <strain evidence="2">DSM 45344</strain>
    </source>
</reference>
<evidence type="ECO:0000313" key="2">
    <source>
        <dbReference type="Proteomes" id="UP000199393"/>
    </source>
</evidence>
<dbReference type="OrthoDB" id="7264945at2"/>
<dbReference type="RefSeq" id="WP_157741620.1">
    <property type="nucleotide sequence ID" value="NZ_JBHRWG010000004.1"/>
</dbReference>
<gene>
    <name evidence="1" type="ORF">GA0070620_3059</name>
</gene>
<keyword evidence="2" id="KW-1185">Reference proteome</keyword>
<evidence type="ECO:0000313" key="1">
    <source>
        <dbReference type="EMBL" id="SBV27535.1"/>
    </source>
</evidence>
<accession>A0A1C3N4P4</accession>
<dbReference type="PATRIC" id="fig|307121.4.peg.3123"/>
<protein>
    <submittedName>
        <fullName evidence="1">Uncharacterized protein</fullName>
    </submittedName>
</protein>
<proteinExistence type="predicted"/>
<dbReference type="Proteomes" id="UP000199393">
    <property type="component" value="Chromosome I"/>
</dbReference>
<dbReference type="AlphaFoldDB" id="A0A1C3N4P4"/>
<dbReference type="STRING" id="307121.GA0070620_3059"/>
<sequence>MTTNDIIIDLTSIVLDRGAHDDREDGLCVMEAVAYFAGEEHTDAPKCVSPVLTTFGQRLNDVLPHDKRQQLVPLIPQLPGTRGDGLDEQRGYLALDWLVRTYTPAWLDLAGLTAEAQALRDLRRIVDLAAAEAAGPVVKAGAAKARAAWDAAWDAAGDAARDAARDAAGAAAWAAAGAAAWAAAWDAAGDAAWDAAGAAARDAAGDAARAAAWDAARAALKPTVDQLQDSAIALFGSMIRPEVAR</sequence>
<dbReference type="EMBL" id="LT598496">
    <property type="protein sequence ID" value="SBV27535.1"/>
    <property type="molecule type" value="Genomic_DNA"/>
</dbReference>
<name>A0A1C3N4P4_9ACTN</name>
<organism evidence="1 2">
    <name type="scientific">Micromonospora krabiensis</name>
    <dbReference type="NCBI Taxonomy" id="307121"/>
    <lineage>
        <taxon>Bacteria</taxon>
        <taxon>Bacillati</taxon>
        <taxon>Actinomycetota</taxon>
        <taxon>Actinomycetes</taxon>
        <taxon>Micromonosporales</taxon>
        <taxon>Micromonosporaceae</taxon>
        <taxon>Micromonospora</taxon>
    </lineage>
</organism>